<reference evidence="2 3" key="1">
    <citation type="submission" date="2018-09" db="EMBL/GenBank/DDBJ databases">
        <title>Arachidicoccus sp. nov., a bacterium isolated from soil.</title>
        <authorList>
            <person name="Weon H.-Y."/>
            <person name="Kwon S.-W."/>
            <person name="Lee S.A."/>
        </authorList>
    </citation>
    <scope>NUCLEOTIDE SEQUENCE [LARGE SCALE GENOMIC DNA]</scope>
    <source>
        <strain evidence="2 3">KIS59-12</strain>
    </source>
</reference>
<keyword evidence="3" id="KW-1185">Reference proteome</keyword>
<evidence type="ECO:0000313" key="2">
    <source>
        <dbReference type="EMBL" id="AYD46350.1"/>
    </source>
</evidence>
<accession>A0A386HLF9</accession>
<dbReference type="Pfam" id="PF10091">
    <property type="entry name" value="Glycoamylase"/>
    <property type="match status" value="1"/>
</dbReference>
<gene>
    <name evidence="2" type="ORF">D6B99_01165</name>
</gene>
<organism evidence="2 3">
    <name type="scientific">Arachidicoccus soli</name>
    <dbReference type="NCBI Taxonomy" id="2341117"/>
    <lineage>
        <taxon>Bacteria</taxon>
        <taxon>Pseudomonadati</taxon>
        <taxon>Bacteroidota</taxon>
        <taxon>Chitinophagia</taxon>
        <taxon>Chitinophagales</taxon>
        <taxon>Chitinophagaceae</taxon>
        <taxon>Arachidicoccus</taxon>
    </lineage>
</organism>
<dbReference type="InterPro" id="IPR016883">
    <property type="entry name" value="UCP028431"/>
</dbReference>
<name>A0A386HLF9_9BACT</name>
<dbReference type="AlphaFoldDB" id="A0A386HLF9"/>
<sequence length="443" mass="50925">MKENNKTPYKFTSQDFALINNLQKETFEYFLKEINPKNGLIKDSTMPKSPCSVAGLGMCLSAYIVADKNKYFSRKEAAQKTLKLLRFLYNAPQSSEKDATGYKGFYYHFIDMKTGKRAWSCELSTIDTAILIAGVLTVGNYFSGKNKEEKEICQLAENIYRRVDWQWALNGSDFISHGWKPETGFLPYNWDDKYSEAHLLYIFAMGSPTFPIKNKGYKKWIKTFEWKKLYNIEYFYAGPLFIHQMSQVWLDFKGITDEINKQSGIDYFENSKRATRVQQLYAIDNPAHFFHYNEDSWGFTASNGPGFCKMKVNGIQRTFYDYIARGIPFGPDDGTISPWAAVTSLPFASEIVLKTIKHSIDQLELKEHSKYGFDASFNPTFPEIGANPNGWISPWQYSLNQGPVILMIENFKTGLIWKTMRKCPYVVQGLRVAGFNGGWLNTV</sequence>
<dbReference type="EMBL" id="CP032489">
    <property type="protein sequence ID" value="AYD46350.1"/>
    <property type="molecule type" value="Genomic_DNA"/>
</dbReference>
<dbReference type="OrthoDB" id="5937621at2"/>
<evidence type="ECO:0000313" key="3">
    <source>
        <dbReference type="Proteomes" id="UP000266118"/>
    </source>
</evidence>
<dbReference type="Proteomes" id="UP000266118">
    <property type="component" value="Chromosome"/>
</dbReference>
<dbReference type="Gene3D" id="1.50.10.140">
    <property type="match status" value="1"/>
</dbReference>
<dbReference type="PIRSF" id="PIRSF028431">
    <property type="entry name" value="UCP028431"/>
    <property type="match status" value="1"/>
</dbReference>
<dbReference type="InterPro" id="IPR019282">
    <property type="entry name" value="Glycoamylase-like_cons_dom"/>
</dbReference>
<proteinExistence type="predicted"/>
<dbReference type="KEGG" id="ark:D6B99_01165"/>
<protein>
    <recommendedName>
        <fullName evidence="1">Glycoamylase-like domain-containing protein</fullName>
    </recommendedName>
</protein>
<dbReference type="RefSeq" id="WP_119984286.1">
    <property type="nucleotide sequence ID" value="NZ_CP032489.1"/>
</dbReference>
<evidence type="ECO:0000259" key="1">
    <source>
        <dbReference type="Pfam" id="PF10091"/>
    </source>
</evidence>
<feature type="domain" description="Glycoamylase-like" evidence="1">
    <location>
        <begin position="188"/>
        <end position="424"/>
    </location>
</feature>